<comment type="cofactor">
    <cofactor evidence="2 7">
        <name>pyridoxal 5'-phosphate</name>
        <dbReference type="ChEBI" id="CHEBI:597326"/>
    </cofactor>
</comment>
<protein>
    <recommendedName>
        <fullName evidence="4">alanine racemase</fullName>
        <ecNumber evidence="4">5.1.1.1</ecNumber>
    </recommendedName>
</protein>
<dbReference type="RefSeq" id="WP_110373370.1">
    <property type="nucleotide sequence ID" value="NZ_QJJK01000002.1"/>
</dbReference>
<dbReference type="GO" id="GO:0005829">
    <property type="term" value="C:cytosol"/>
    <property type="evidence" value="ECO:0007669"/>
    <property type="project" value="TreeGrafter"/>
</dbReference>
<evidence type="ECO:0000256" key="5">
    <source>
        <dbReference type="ARBA" id="ARBA00022898"/>
    </source>
</evidence>
<evidence type="ECO:0000313" key="11">
    <source>
        <dbReference type="Proteomes" id="UP000248021"/>
    </source>
</evidence>
<dbReference type="PANTHER" id="PTHR30511:SF0">
    <property type="entry name" value="ALANINE RACEMASE, CATABOLIC-RELATED"/>
    <property type="match status" value="1"/>
</dbReference>
<dbReference type="InterPro" id="IPR020622">
    <property type="entry name" value="Ala_racemase_pyridoxalP-BS"/>
</dbReference>
<keyword evidence="6" id="KW-0413">Isomerase</keyword>
<dbReference type="InterPro" id="IPR029066">
    <property type="entry name" value="PLP-binding_barrel"/>
</dbReference>
<evidence type="ECO:0000256" key="8">
    <source>
        <dbReference type="PIRSR" id="PIRSR600821-52"/>
    </source>
</evidence>
<accession>A0A2V3UR71</accession>
<dbReference type="EMBL" id="QJJK01000002">
    <property type="protein sequence ID" value="PXW63209.1"/>
    <property type="molecule type" value="Genomic_DNA"/>
</dbReference>
<evidence type="ECO:0000256" key="3">
    <source>
        <dbReference type="ARBA" id="ARBA00007880"/>
    </source>
</evidence>
<proteinExistence type="inferred from homology"/>
<dbReference type="Pfam" id="PF01168">
    <property type="entry name" value="Ala_racemase_N"/>
    <property type="match status" value="1"/>
</dbReference>
<gene>
    <name evidence="10" type="ORF">C7450_102124</name>
</gene>
<dbReference type="PANTHER" id="PTHR30511">
    <property type="entry name" value="ALANINE RACEMASE"/>
    <property type="match status" value="1"/>
</dbReference>
<dbReference type="InterPro" id="IPR000821">
    <property type="entry name" value="Ala_racemase"/>
</dbReference>
<evidence type="ECO:0000256" key="2">
    <source>
        <dbReference type="ARBA" id="ARBA00001933"/>
    </source>
</evidence>
<evidence type="ECO:0000256" key="4">
    <source>
        <dbReference type="ARBA" id="ARBA00013089"/>
    </source>
</evidence>
<dbReference type="PRINTS" id="PR00992">
    <property type="entry name" value="ALARACEMASE"/>
</dbReference>
<keyword evidence="5 7" id="KW-0663">Pyridoxal phosphate</keyword>
<dbReference type="SUPFAM" id="SSF51419">
    <property type="entry name" value="PLP-binding barrel"/>
    <property type="match status" value="1"/>
</dbReference>
<dbReference type="Proteomes" id="UP000248021">
    <property type="component" value="Unassembled WGS sequence"/>
</dbReference>
<reference evidence="10 11" key="1">
    <citation type="submission" date="2018-05" db="EMBL/GenBank/DDBJ databases">
        <title>Genomic Encyclopedia of Type Strains, Phase IV (KMG-IV): sequencing the most valuable type-strain genomes for metagenomic binning, comparative biology and taxonomic classification.</title>
        <authorList>
            <person name="Goeker M."/>
        </authorList>
    </citation>
    <scope>NUCLEOTIDE SEQUENCE [LARGE SCALE GENOMIC DNA]</scope>
    <source>
        <strain evidence="10 11">DSM 6462</strain>
    </source>
</reference>
<dbReference type="AlphaFoldDB" id="A0A2V3UR71"/>
<dbReference type="SUPFAM" id="SSF50621">
    <property type="entry name" value="Alanine racemase C-terminal domain-like"/>
    <property type="match status" value="1"/>
</dbReference>
<comment type="caution">
    <text evidence="10">The sequence shown here is derived from an EMBL/GenBank/DDBJ whole genome shotgun (WGS) entry which is preliminary data.</text>
</comment>
<keyword evidence="11" id="KW-1185">Reference proteome</keyword>
<dbReference type="Gene3D" id="2.40.37.10">
    <property type="entry name" value="Lyase, Ornithine Decarboxylase, Chain A, domain 1"/>
    <property type="match status" value="1"/>
</dbReference>
<dbReference type="Pfam" id="PF00842">
    <property type="entry name" value="Ala_racemase_C"/>
    <property type="match status" value="1"/>
</dbReference>
<comment type="catalytic activity">
    <reaction evidence="1">
        <text>L-alanine = D-alanine</text>
        <dbReference type="Rhea" id="RHEA:20249"/>
        <dbReference type="ChEBI" id="CHEBI:57416"/>
        <dbReference type="ChEBI" id="CHEBI:57972"/>
        <dbReference type="EC" id="5.1.1.1"/>
    </reaction>
</comment>
<name>A0A2V3UR71_9HYPH</name>
<dbReference type="GO" id="GO:0008784">
    <property type="term" value="F:alanine racemase activity"/>
    <property type="evidence" value="ECO:0007669"/>
    <property type="project" value="UniProtKB-EC"/>
</dbReference>
<evidence type="ECO:0000313" key="10">
    <source>
        <dbReference type="EMBL" id="PXW63209.1"/>
    </source>
</evidence>
<dbReference type="InterPro" id="IPR011079">
    <property type="entry name" value="Ala_racemase_C"/>
</dbReference>
<dbReference type="GO" id="GO:0030632">
    <property type="term" value="P:D-alanine biosynthetic process"/>
    <property type="evidence" value="ECO:0007669"/>
    <property type="project" value="TreeGrafter"/>
</dbReference>
<evidence type="ECO:0000259" key="9">
    <source>
        <dbReference type="SMART" id="SM01005"/>
    </source>
</evidence>
<feature type="binding site" evidence="8">
    <location>
        <position position="161"/>
    </location>
    <ligand>
        <name>substrate</name>
    </ligand>
</feature>
<evidence type="ECO:0000256" key="7">
    <source>
        <dbReference type="PIRSR" id="PIRSR600821-50"/>
    </source>
</evidence>
<comment type="similarity">
    <text evidence="3">Belongs to the alanine racemase family.</text>
</comment>
<feature type="binding site" evidence="8">
    <location>
        <position position="330"/>
    </location>
    <ligand>
        <name>substrate</name>
    </ligand>
</feature>
<evidence type="ECO:0000256" key="1">
    <source>
        <dbReference type="ARBA" id="ARBA00000316"/>
    </source>
</evidence>
<dbReference type="PROSITE" id="PS00395">
    <property type="entry name" value="ALANINE_RACEMASE"/>
    <property type="match status" value="1"/>
</dbReference>
<dbReference type="InterPro" id="IPR001608">
    <property type="entry name" value="Ala_racemase_N"/>
</dbReference>
<dbReference type="OrthoDB" id="8353027at2"/>
<sequence length="388" mass="41779">MTPRSYQVAVLPHELVIPDAFRPSPKVEGIAEARLDVDLAAVRANFAEMRRRFTGRSVTAVVKSDAYGLGLEPVVASLLAAGCDTFWVDDLDEALRVRALAPAATVYTLLGLAGREPIAFRRAEVIPVLVSLAEMRAVAAFAAAAGIAVPVAIQIDTGLGRLGLTGEELSDRAMLDPLWRHLDVKAWVSHLAAFDQPADARNDEQHHRLTQWLAGLPEAPVSLASSSGVYWPSPWHFDIARVGSALYGVQTSRVWQDGLVPCYRLSGRILRIADYAAGRRLGYAGTELTRASRIATVAIGYANGLPQRFGQCLHARIGDMLVETVGGIAMNLTMVDVTDMDPRDLEGHPEVVFLDAGLPLEPLAQACDCAPNTLLTAIGAGTRKVYNE</sequence>
<evidence type="ECO:0000256" key="6">
    <source>
        <dbReference type="ARBA" id="ARBA00023235"/>
    </source>
</evidence>
<feature type="domain" description="Alanine racemase C-terminal" evidence="9">
    <location>
        <begin position="262"/>
        <end position="387"/>
    </location>
</feature>
<dbReference type="SMART" id="SM01005">
    <property type="entry name" value="Ala_racemase_C"/>
    <property type="match status" value="1"/>
</dbReference>
<dbReference type="GO" id="GO:0030170">
    <property type="term" value="F:pyridoxal phosphate binding"/>
    <property type="evidence" value="ECO:0007669"/>
    <property type="project" value="TreeGrafter"/>
</dbReference>
<dbReference type="EC" id="5.1.1.1" evidence="4"/>
<organism evidence="10 11">
    <name type="scientific">Chelatococcus asaccharovorans</name>
    <dbReference type="NCBI Taxonomy" id="28210"/>
    <lineage>
        <taxon>Bacteria</taxon>
        <taxon>Pseudomonadati</taxon>
        <taxon>Pseudomonadota</taxon>
        <taxon>Alphaproteobacteria</taxon>
        <taxon>Hyphomicrobiales</taxon>
        <taxon>Chelatococcaceae</taxon>
        <taxon>Chelatococcus</taxon>
    </lineage>
</organism>
<dbReference type="Gene3D" id="3.20.20.10">
    <property type="entry name" value="Alanine racemase"/>
    <property type="match status" value="1"/>
</dbReference>
<dbReference type="InterPro" id="IPR009006">
    <property type="entry name" value="Ala_racemase/Decarboxylase_C"/>
</dbReference>
<feature type="modified residue" description="N6-(pyridoxal phosphate)lysine" evidence="7">
    <location>
        <position position="63"/>
    </location>
</feature>